<dbReference type="Pfam" id="PF00903">
    <property type="entry name" value="Glyoxalase"/>
    <property type="match status" value="1"/>
</dbReference>
<dbReference type="InterPro" id="IPR029068">
    <property type="entry name" value="Glyas_Bleomycin-R_OHBP_Dase"/>
</dbReference>
<dbReference type="PANTHER" id="PTHR36503:SF3">
    <property type="entry name" value="BLR0126 PROTEIN"/>
    <property type="match status" value="1"/>
</dbReference>
<dbReference type="EMBL" id="JBHUFB010000022">
    <property type="protein sequence ID" value="MFD1815887.1"/>
    <property type="molecule type" value="Genomic_DNA"/>
</dbReference>
<protein>
    <submittedName>
        <fullName evidence="2">VOC family protein</fullName>
    </submittedName>
</protein>
<dbReference type="Gene3D" id="3.10.180.10">
    <property type="entry name" value="2,3-Dihydroxybiphenyl 1,2-Dioxygenase, domain 1"/>
    <property type="match status" value="1"/>
</dbReference>
<reference evidence="3" key="1">
    <citation type="journal article" date="2019" name="Int. J. Syst. Evol. Microbiol.">
        <title>The Global Catalogue of Microorganisms (GCM) 10K type strain sequencing project: providing services to taxonomists for standard genome sequencing and annotation.</title>
        <authorList>
            <consortium name="The Broad Institute Genomics Platform"/>
            <consortium name="The Broad Institute Genome Sequencing Center for Infectious Disease"/>
            <person name="Wu L."/>
            <person name="Ma J."/>
        </authorList>
    </citation>
    <scope>NUCLEOTIDE SEQUENCE [LARGE SCALE GENOMIC DNA]</scope>
    <source>
        <strain evidence="3">DT72</strain>
    </source>
</reference>
<gene>
    <name evidence="2" type="ORF">ACFSJG_27035</name>
</gene>
<dbReference type="InterPro" id="IPR004360">
    <property type="entry name" value="Glyas_Fos-R_dOase_dom"/>
</dbReference>
<keyword evidence="3" id="KW-1185">Reference proteome</keyword>
<sequence>MTPRFAVIGLVAHDPERTFAFYRLLGLDIPAEAATQPHVEVALPGGMRLAFDTVETIRSFQPDFDPEIGGGGPSLAFDCGSPDGVDATYALLLGAGGEGELAPFDAFWGQRYATVTDPDGNHVDLFAALPG</sequence>
<accession>A0ABW4PBJ1</accession>
<dbReference type="Proteomes" id="UP001597286">
    <property type="component" value="Unassembled WGS sequence"/>
</dbReference>
<name>A0ABW4PBJ1_9NOCA</name>
<dbReference type="PROSITE" id="PS51819">
    <property type="entry name" value="VOC"/>
    <property type="match status" value="1"/>
</dbReference>
<evidence type="ECO:0000259" key="1">
    <source>
        <dbReference type="PROSITE" id="PS51819"/>
    </source>
</evidence>
<proteinExistence type="predicted"/>
<dbReference type="PANTHER" id="PTHR36503">
    <property type="entry name" value="BLR2520 PROTEIN"/>
    <property type="match status" value="1"/>
</dbReference>
<evidence type="ECO:0000313" key="2">
    <source>
        <dbReference type="EMBL" id="MFD1815887.1"/>
    </source>
</evidence>
<dbReference type="RefSeq" id="WP_378488331.1">
    <property type="nucleotide sequence ID" value="NZ_JBHUFB010000022.1"/>
</dbReference>
<comment type="caution">
    <text evidence="2">The sequence shown here is derived from an EMBL/GenBank/DDBJ whole genome shotgun (WGS) entry which is preliminary data.</text>
</comment>
<dbReference type="InterPro" id="IPR037523">
    <property type="entry name" value="VOC_core"/>
</dbReference>
<evidence type="ECO:0000313" key="3">
    <source>
        <dbReference type="Proteomes" id="UP001597286"/>
    </source>
</evidence>
<feature type="domain" description="VOC" evidence="1">
    <location>
        <begin position="4"/>
        <end position="128"/>
    </location>
</feature>
<dbReference type="SUPFAM" id="SSF54593">
    <property type="entry name" value="Glyoxalase/Bleomycin resistance protein/Dihydroxybiphenyl dioxygenase"/>
    <property type="match status" value="1"/>
</dbReference>
<organism evidence="2 3">
    <name type="scientific">Rhodococcus gannanensis</name>
    <dbReference type="NCBI Taxonomy" id="1960308"/>
    <lineage>
        <taxon>Bacteria</taxon>
        <taxon>Bacillati</taxon>
        <taxon>Actinomycetota</taxon>
        <taxon>Actinomycetes</taxon>
        <taxon>Mycobacteriales</taxon>
        <taxon>Nocardiaceae</taxon>
        <taxon>Rhodococcus</taxon>
    </lineage>
</organism>